<reference evidence="5" key="1">
    <citation type="submission" date="2018-11" db="EMBL/GenBank/DDBJ databases">
        <authorList>
            <consortium name="Genoscope - CEA"/>
            <person name="William W."/>
        </authorList>
    </citation>
    <scope>NUCLEOTIDE SEQUENCE</scope>
</reference>
<evidence type="ECO:0000259" key="4">
    <source>
        <dbReference type="Pfam" id="PF00338"/>
    </source>
</evidence>
<keyword evidence="2" id="KW-0689">Ribosomal protein</keyword>
<protein>
    <recommendedName>
        <fullName evidence="4">Small ribosomal subunit protein uS10 domain-containing protein</fullName>
    </recommendedName>
</protein>
<dbReference type="GO" id="GO:0006412">
    <property type="term" value="P:translation"/>
    <property type="evidence" value="ECO:0007669"/>
    <property type="project" value="InterPro"/>
</dbReference>
<organism evidence="5">
    <name type="scientific">Brassica oleracea</name>
    <name type="common">Wild cabbage</name>
    <dbReference type="NCBI Taxonomy" id="3712"/>
    <lineage>
        <taxon>Eukaryota</taxon>
        <taxon>Viridiplantae</taxon>
        <taxon>Streptophyta</taxon>
        <taxon>Embryophyta</taxon>
        <taxon>Tracheophyta</taxon>
        <taxon>Spermatophyta</taxon>
        <taxon>Magnoliopsida</taxon>
        <taxon>eudicotyledons</taxon>
        <taxon>Gunneridae</taxon>
        <taxon>Pentapetalae</taxon>
        <taxon>rosids</taxon>
        <taxon>malvids</taxon>
        <taxon>Brassicales</taxon>
        <taxon>Brassicaceae</taxon>
        <taxon>Brassiceae</taxon>
        <taxon>Brassica</taxon>
    </lineage>
</organism>
<dbReference type="InterPro" id="IPR001848">
    <property type="entry name" value="Ribosomal_uS10"/>
</dbReference>
<evidence type="ECO:0000313" key="5">
    <source>
        <dbReference type="EMBL" id="VDD27276.1"/>
    </source>
</evidence>
<gene>
    <name evidence="5" type="ORF">BOLC2T12273H</name>
</gene>
<dbReference type="GO" id="GO:0003735">
    <property type="term" value="F:structural constituent of ribosome"/>
    <property type="evidence" value="ECO:0007669"/>
    <property type="project" value="InterPro"/>
</dbReference>
<dbReference type="GO" id="GO:0005840">
    <property type="term" value="C:ribosome"/>
    <property type="evidence" value="ECO:0007669"/>
    <property type="project" value="UniProtKB-KW"/>
</dbReference>
<evidence type="ECO:0000256" key="1">
    <source>
        <dbReference type="ARBA" id="ARBA00007102"/>
    </source>
</evidence>
<dbReference type="PANTHER" id="PTHR11700">
    <property type="entry name" value="30S RIBOSOMAL PROTEIN S10 FAMILY MEMBER"/>
    <property type="match status" value="1"/>
</dbReference>
<dbReference type="AlphaFoldDB" id="A0A3P6DJY1"/>
<dbReference type="SUPFAM" id="SSF54999">
    <property type="entry name" value="Ribosomal protein S10"/>
    <property type="match status" value="1"/>
</dbReference>
<evidence type="ECO:0000256" key="2">
    <source>
        <dbReference type="ARBA" id="ARBA00022980"/>
    </source>
</evidence>
<evidence type="ECO:0000256" key="3">
    <source>
        <dbReference type="ARBA" id="ARBA00023274"/>
    </source>
</evidence>
<comment type="similarity">
    <text evidence="1">Belongs to the universal ribosomal protein uS10 family.</text>
</comment>
<name>A0A3P6DJY1_BRAOL</name>
<dbReference type="Gene3D" id="3.30.70.600">
    <property type="entry name" value="Ribosomal protein S10 domain"/>
    <property type="match status" value="1"/>
</dbReference>
<proteinExistence type="inferred from homology"/>
<feature type="domain" description="Small ribosomal subunit protein uS10" evidence="4">
    <location>
        <begin position="10"/>
        <end position="48"/>
    </location>
</feature>
<dbReference type="InterPro" id="IPR036838">
    <property type="entry name" value="Ribosomal_uS10_dom_sf"/>
</dbReference>
<keyword evidence="3" id="KW-0687">Ribonucleoprotein</keyword>
<dbReference type="Pfam" id="PF00338">
    <property type="entry name" value="Ribosomal_S10"/>
    <property type="match status" value="1"/>
</dbReference>
<sequence>MAYAAMKPTKAVCADLVRGTKDKRLITKGPVRMPTKVLKITTRKAQGTNE</sequence>
<dbReference type="GO" id="GO:1990904">
    <property type="term" value="C:ribonucleoprotein complex"/>
    <property type="evidence" value="ECO:0007669"/>
    <property type="project" value="UniProtKB-KW"/>
</dbReference>
<dbReference type="InterPro" id="IPR027486">
    <property type="entry name" value="Ribosomal_uS10_dom"/>
</dbReference>
<accession>A0A3P6DJY1</accession>
<dbReference type="EMBL" id="LR031874">
    <property type="protein sequence ID" value="VDD27276.1"/>
    <property type="molecule type" value="Genomic_DNA"/>
</dbReference>